<evidence type="ECO:0000313" key="2">
    <source>
        <dbReference type="EMBL" id="TDQ54259.1"/>
    </source>
</evidence>
<sequence>MTSSPSSSIGGKSRTSSHKNAPLTPEGRKRLVERCRTRPIAHVAAEIGISRATASK</sequence>
<dbReference type="EMBL" id="SNYN01000002">
    <property type="protein sequence ID" value="TDQ54259.1"/>
    <property type="molecule type" value="Genomic_DNA"/>
</dbReference>
<dbReference type="AlphaFoldDB" id="A0A4V3D938"/>
<feature type="region of interest" description="Disordered" evidence="1">
    <location>
        <begin position="1"/>
        <end position="33"/>
    </location>
</feature>
<dbReference type="Proteomes" id="UP000295281">
    <property type="component" value="Unassembled WGS sequence"/>
</dbReference>
<gene>
    <name evidence="2" type="ORF">EV190_10292</name>
</gene>
<organism evidence="2 3">
    <name type="scientific">Actinorugispora endophytica</name>
    <dbReference type="NCBI Taxonomy" id="1605990"/>
    <lineage>
        <taxon>Bacteria</taxon>
        <taxon>Bacillati</taxon>
        <taxon>Actinomycetota</taxon>
        <taxon>Actinomycetes</taxon>
        <taxon>Streptosporangiales</taxon>
        <taxon>Nocardiopsidaceae</taxon>
        <taxon>Actinorugispora</taxon>
    </lineage>
</organism>
<name>A0A4V3D938_9ACTN</name>
<evidence type="ECO:0000256" key="1">
    <source>
        <dbReference type="SAM" id="MobiDB-lite"/>
    </source>
</evidence>
<reference evidence="2 3" key="1">
    <citation type="submission" date="2019-03" db="EMBL/GenBank/DDBJ databases">
        <title>Genomic Encyclopedia of Type Strains, Phase IV (KMG-IV): sequencing the most valuable type-strain genomes for metagenomic binning, comparative biology and taxonomic classification.</title>
        <authorList>
            <person name="Goeker M."/>
        </authorList>
    </citation>
    <scope>NUCLEOTIDE SEQUENCE [LARGE SCALE GENOMIC DNA]</scope>
    <source>
        <strain evidence="2 3">DSM 46770</strain>
    </source>
</reference>
<evidence type="ECO:0000313" key="3">
    <source>
        <dbReference type="Proteomes" id="UP000295281"/>
    </source>
</evidence>
<accession>A0A4V3D938</accession>
<proteinExistence type="predicted"/>
<feature type="compositionally biased region" description="Low complexity" evidence="1">
    <location>
        <begin position="1"/>
        <end position="14"/>
    </location>
</feature>
<keyword evidence="3" id="KW-1185">Reference proteome</keyword>
<comment type="caution">
    <text evidence="2">The sequence shown here is derived from an EMBL/GenBank/DDBJ whole genome shotgun (WGS) entry which is preliminary data.</text>
</comment>
<protein>
    <submittedName>
        <fullName evidence="2">Transposase IS481 family protein</fullName>
    </submittedName>
</protein>